<dbReference type="GO" id="GO:0004134">
    <property type="term" value="F:4-alpha-glucanotransferase activity"/>
    <property type="evidence" value="ECO:0007669"/>
    <property type="project" value="InterPro"/>
</dbReference>
<dbReference type="GO" id="GO:0005980">
    <property type="term" value="P:glycogen catabolic process"/>
    <property type="evidence" value="ECO:0007669"/>
    <property type="project" value="InterPro"/>
</dbReference>
<dbReference type="InterPro" id="IPR012341">
    <property type="entry name" value="6hp_glycosidase-like_sf"/>
</dbReference>
<gene>
    <name evidence="3" type="ordered locus">Tlie_0994</name>
</gene>
<keyword evidence="4" id="KW-1185">Reference proteome</keyword>
<reference evidence="4" key="1">
    <citation type="submission" date="2011-10" db="EMBL/GenBank/DDBJ databases">
        <title>The complete genome of chromosome of Thermovirga lienii DSM 17291.</title>
        <authorList>
            <consortium name="US DOE Joint Genome Institute (JGI-PGF)"/>
            <person name="Lucas S."/>
            <person name="Copeland A."/>
            <person name="Lapidus A."/>
            <person name="Glavina del Rio T."/>
            <person name="Dalin E."/>
            <person name="Tice H."/>
            <person name="Bruce D."/>
            <person name="Goodwin L."/>
            <person name="Pitluck S."/>
            <person name="Peters L."/>
            <person name="Mikhailova N."/>
            <person name="Saunders E."/>
            <person name="Kyrpides N."/>
            <person name="Mavromatis K."/>
            <person name="Ivanova N."/>
            <person name="Last F.I."/>
            <person name="Brettin T."/>
            <person name="Detter J.C."/>
            <person name="Han C."/>
            <person name="Larimer F."/>
            <person name="Land M."/>
            <person name="Hauser L."/>
            <person name="Markowitz V."/>
            <person name="Cheng J.-F."/>
            <person name="Hugenholtz P."/>
            <person name="Woyke T."/>
            <person name="Wu D."/>
            <person name="Spring S."/>
            <person name="Schroeder M."/>
            <person name="Brambilla E.-M."/>
            <person name="Klenk H.-P."/>
            <person name="Eisen J.A."/>
        </authorList>
    </citation>
    <scope>NUCLEOTIDE SEQUENCE [LARGE SCALE GENOMIC DNA]</scope>
    <source>
        <strain evidence="4">ATCC BAA-1197 / DSM 17291 / Cas60314</strain>
    </source>
</reference>
<dbReference type="PANTHER" id="PTHR10569:SF2">
    <property type="entry name" value="GLYCOGEN DEBRANCHING ENZYME"/>
    <property type="match status" value="1"/>
</dbReference>
<name>G7VA27_THELD</name>
<dbReference type="EMBL" id="CP003096">
    <property type="protein sequence ID" value="AER66727.1"/>
    <property type="molecule type" value="Genomic_DNA"/>
</dbReference>
<dbReference type="Proteomes" id="UP000005868">
    <property type="component" value="Chromosome"/>
</dbReference>
<protein>
    <submittedName>
        <fullName evidence="3">Amylo-alpha-16-glucosidase</fullName>
    </submittedName>
</protein>
<dbReference type="STRING" id="580340.Tlie_0994"/>
<dbReference type="KEGG" id="tli:Tlie_0994"/>
<dbReference type="SUPFAM" id="SSF48208">
    <property type="entry name" value="Six-hairpin glycosidases"/>
    <property type="match status" value="1"/>
</dbReference>
<dbReference type="AlphaFoldDB" id="G7VA27"/>
<dbReference type="Pfam" id="PF06202">
    <property type="entry name" value="GDE_C"/>
    <property type="match status" value="1"/>
</dbReference>
<evidence type="ECO:0000259" key="2">
    <source>
        <dbReference type="Pfam" id="PF12439"/>
    </source>
</evidence>
<dbReference type="InterPro" id="IPR010401">
    <property type="entry name" value="AGL/Gdb1"/>
</dbReference>
<dbReference type="PANTHER" id="PTHR10569">
    <property type="entry name" value="GLYCOGEN DEBRANCHING ENZYME"/>
    <property type="match status" value="1"/>
</dbReference>
<feature type="domain" description="Glycogen debranching enzyme C-terminal" evidence="1">
    <location>
        <begin position="282"/>
        <end position="640"/>
    </location>
</feature>
<dbReference type="HOGENOM" id="CLU_026835_0_0_0"/>
<organism evidence="3 4">
    <name type="scientific">Thermovirga lienii (strain ATCC BAA-1197 / DSM 17291 / Cas60314)</name>
    <dbReference type="NCBI Taxonomy" id="580340"/>
    <lineage>
        <taxon>Bacteria</taxon>
        <taxon>Thermotogati</taxon>
        <taxon>Synergistota</taxon>
        <taxon>Synergistia</taxon>
        <taxon>Synergistales</taxon>
        <taxon>Thermovirgaceae</taxon>
        <taxon>Thermovirga</taxon>
    </lineage>
</organism>
<dbReference type="InterPro" id="IPR032790">
    <property type="entry name" value="GDE_C"/>
</dbReference>
<evidence type="ECO:0000313" key="4">
    <source>
        <dbReference type="Proteomes" id="UP000005868"/>
    </source>
</evidence>
<feature type="domain" description="Glycogen debranching enzyme bacterial and archaeal type N-terminal" evidence="2">
    <location>
        <begin position="17"/>
        <end position="231"/>
    </location>
</feature>
<sequence>MYFGKADVNTFERGSSREFLLSNGKGGYAFSTVIGANTRNEHGLLVVSGEKSCVPTVYVSKVEETLFARNKKYQLSTNQYKDTVYPDGYRYIQEYEEDPLPTTLFVIYNIMLKKTVFMPKGLPCTVIKYELLTSQDRLQLEIRPLCAHREIGLTCDNVSFEADIAKQVLSVSGNGCQSHIYATRGEWTYKPLMFENLMYTRSESSINGKNMENLWSPGVLSFEIGEGEAVYVAISSEPMQLDESKLINMEAETIKWVKNKTKRAPTQNVLIASELIKSASNCIKELEDGGATAISGYPSLREFSRDAFISIPGLAKAYGDPIIGFKVLRTWLARAKECGYVMPSEMDGMNKKPKIAAADCGLWFIYAFSKLMDQAGNISAMESWWDDLKRLVDKYIEGIPELDLVCDNDGLLDIKTRNPERHWMNGVVDSKPVVERRGKLVEINALWYFVLREMERYCDFMEDENAKKYGDLADRVAESFPSVFWKKEGYLKDWVDGNESDDSIRCNQILAVSLPISPLDPERGRSVVETCWRELYTTYGLRTLDPHDDKYKGRSEGRQDQKQKARFRGMAWPWLLGQFISAFVKFNPDKKNIVQYFIKPFRAHLRRGCIGGIAENFDGSMPYLPHGDVVSILSVGEILRVIYEDLADL</sequence>
<proteinExistence type="predicted"/>
<reference evidence="3 4" key="2">
    <citation type="journal article" date="2012" name="Stand. Genomic Sci.">
        <title>Genome sequence of the moderately thermophilic, amino-acid-degrading and sulfur-reducing bacterium Thermovirga lienii type strain (Cas60314(T)).</title>
        <authorList>
            <person name="Goker M."/>
            <person name="Saunders E."/>
            <person name="Lapidus A."/>
            <person name="Nolan M."/>
            <person name="Lucas S."/>
            <person name="Hammon N."/>
            <person name="Deshpande S."/>
            <person name="Cheng J.F."/>
            <person name="Han C."/>
            <person name="Tapia R."/>
            <person name="Goodwin L.A."/>
            <person name="Pitluck S."/>
            <person name="Liolios K."/>
            <person name="Mavromatis K."/>
            <person name="Pagani I."/>
            <person name="Ivanova N."/>
            <person name="Mikhailova N."/>
            <person name="Pati A."/>
            <person name="Chen A."/>
            <person name="Palaniappan K."/>
            <person name="Land M."/>
            <person name="Chang Y.J."/>
            <person name="Jeffries C.D."/>
            <person name="Brambilla E.M."/>
            <person name="Rohde M."/>
            <person name="Spring S."/>
            <person name="Detter J.C."/>
            <person name="Woyke T."/>
            <person name="Bristow J."/>
            <person name="Eisen J.A."/>
            <person name="Markowitz V."/>
            <person name="Hugenholtz P."/>
            <person name="Kyrpides N.C."/>
            <person name="Klenk H.P."/>
        </authorList>
    </citation>
    <scope>NUCLEOTIDE SEQUENCE [LARGE SCALE GENOMIC DNA]</scope>
    <source>
        <strain evidence="4">ATCC BAA-1197 / DSM 17291 / Cas60314</strain>
    </source>
</reference>
<dbReference type="OrthoDB" id="9761875at2"/>
<evidence type="ECO:0000313" key="3">
    <source>
        <dbReference type="EMBL" id="AER66727.1"/>
    </source>
</evidence>
<dbReference type="GO" id="GO:0004135">
    <property type="term" value="F:amylo-alpha-1,6-glucosidase activity"/>
    <property type="evidence" value="ECO:0007669"/>
    <property type="project" value="InterPro"/>
</dbReference>
<accession>G7VA27</accession>
<evidence type="ECO:0000259" key="1">
    <source>
        <dbReference type="Pfam" id="PF06202"/>
    </source>
</evidence>
<dbReference type="InterPro" id="IPR024742">
    <property type="entry name" value="Glycogen_debranch_N"/>
</dbReference>
<dbReference type="Gene3D" id="1.50.10.10">
    <property type="match status" value="1"/>
</dbReference>
<dbReference type="eggNOG" id="COG3408">
    <property type="taxonomic scope" value="Bacteria"/>
</dbReference>
<dbReference type="InterPro" id="IPR008928">
    <property type="entry name" value="6-hairpin_glycosidase_sf"/>
</dbReference>
<dbReference type="Pfam" id="PF12439">
    <property type="entry name" value="GDE_N"/>
    <property type="match status" value="1"/>
</dbReference>